<dbReference type="Proteomes" id="UP001219518">
    <property type="component" value="Unassembled WGS sequence"/>
</dbReference>
<dbReference type="PANTHER" id="PTHR47577">
    <property type="entry name" value="THAP DOMAIN-CONTAINING PROTEIN 6"/>
    <property type="match status" value="1"/>
</dbReference>
<dbReference type="Pfam" id="PF21789">
    <property type="entry name" value="TNP-like_RNaseH_C"/>
    <property type="match status" value="1"/>
</dbReference>
<evidence type="ECO:0000313" key="6">
    <source>
        <dbReference type="Proteomes" id="UP001219518"/>
    </source>
</evidence>
<dbReference type="PANTHER" id="PTHR47577:SF2">
    <property type="entry name" value="THAP DOMAIN CONTAINING 9"/>
    <property type="match status" value="1"/>
</dbReference>
<feature type="domain" description="Transposable element P transposase-like GTP-binding insertion" evidence="3">
    <location>
        <begin position="409"/>
        <end position="514"/>
    </location>
</feature>
<feature type="coiled-coil region" evidence="1">
    <location>
        <begin position="155"/>
        <end position="196"/>
    </location>
</feature>
<evidence type="ECO:0000259" key="4">
    <source>
        <dbReference type="Pfam" id="PF21789"/>
    </source>
</evidence>
<feature type="domain" description="Transposable element P transposase-like RNase H" evidence="2">
    <location>
        <begin position="248"/>
        <end position="383"/>
    </location>
</feature>
<dbReference type="Pfam" id="PF21788">
    <property type="entry name" value="TNP-like_GBD"/>
    <property type="match status" value="1"/>
</dbReference>
<reference evidence="5" key="1">
    <citation type="submission" date="2021-07" db="EMBL/GenBank/DDBJ databases">
        <authorList>
            <person name="Catto M.A."/>
            <person name="Jacobson A."/>
            <person name="Kennedy G."/>
            <person name="Labadie P."/>
            <person name="Hunt B.G."/>
            <person name="Srinivasan R."/>
        </authorList>
    </citation>
    <scope>NUCLEOTIDE SEQUENCE</scope>
    <source>
        <strain evidence="5">PL_HMW_Pooled</strain>
        <tissue evidence="5">Head</tissue>
    </source>
</reference>
<sequence length="866" mass="98461">MLTSPFYETPFKKSQLPNRITRVVIHSVAHTVKLPGLLWGVHTDKESKTAFTTLDDHLRTEKAVVFTHSLKPLVLINKTVIDMPEGKSKGDVEAMLLKLHHLKPCKGVHDADTKDQEWSDKCSGYTSFRFDRCVSCQMLRRAISRRLSRGKVSKIIEMRMKIKNQAQNILRLKKEVKQLNQKVDKSMKLMSRIREEKVEETIKLLPPEQQCLVKASPALYEKLRRENKIALPSKRTLQRYMQNLRPAYGFQENVFTMLEAKASSMPEAERHGCIAIDEMALESRTSFDKNSCQVHGIVNLGGMESEADKEKRGDHALVVLFQPFRGRWVQAVGAFLSAGAVKGVTLHKLILEAVGLLEKSGFYVDCITTDGATWNRTMWDLFGVDMDTSSCEHPVDSSRSLYFASDFPHLVKNMWTRIISKQELNLPEGTIKLDHWRAVLDNESSKGIKAEFTLSKDHLQPTNFQKMKFFGGRVAVCMEHYRALGDSRLKDAEPTIEFIRRINSVIDAMNGQVPWQGLQADPTSHHHKVLTDFLEYLKTMNDLSMLKHDAGGTGKRRRKNKPHVRFEDELTTSSYLGLVVTVNTALKLVKYLSQDCGFKYLMTRRINQDSLEHFFGHIRGACGSNNHPDPLMFINVYRLLMTYSLIKPPRGSNVTGSAMLQALLDLKDLEGEKNKESMEELLSRVDSYLDCDVEVGNLEEMDHQDSLTASIDPYALTVFGGYISRKMRKIQPAKGCLTCSLELCSADSVPFEERETLLQMRSRGGLLRPSSKLYSLLLKLEESVIRVASKCSLHAAFLFTMLDDLLDTKKSRVELIGCEEHQRGLTTAVITHYLNCRMHFVCAEADRAVEESHRSKRDLAKRARLN</sequence>
<dbReference type="Pfam" id="PF21787">
    <property type="entry name" value="TNP-like_RNaseH_N"/>
    <property type="match status" value="1"/>
</dbReference>
<gene>
    <name evidence="5" type="ORF">KUF71_006301</name>
</gene>
<evidence type="ECO:0000259" key="2">
    <source>
        <dbReference type="Pfam" id="PF21787"/>
    </source>
</evidence>
<feature type="domain" description="Transposable element P transposase-like RNase H C-terminal" evidence="4">
    <location>
        <begin position="606"/>
        <end position="638"/>
    </location>
</feature>
<dbReference type="InterPro" id="IPR048367">
    <property type="entry name" value="TNP-like_RNaseH_C"/>
</dbReference>
<dbReference type="AlphaFoldDB" id="A0AAE1LFC5"/>
<reference evidence="5" key="2">
    <citation type="journal article" date="2023" name="BMC Genomics">
        <title>Pest status, molecular evolution, and epigenetic factors derived from the genome assembly of Frankliniella fusca, a thysanopteran phytovirus vector.</title>
        <authorList>
            <person name="Catto M.A."/>
            <person name="Labadie P.E."/>
            <person name="Jacobson A.L."/>
            <person name="Kennedy G.G."/>
            <person name="Srinivasan R."/>
            <person name="Hunt B.G."/>
        </authorList>
    </citation>
    <scope>NUCLEOTIDE SEQUENCE</scope>
    <source>
        <strain evidence="5">PL_HMW_Pooled</strain>
    </source>
</reference>
<keyword evidence="6" id="KW-1185">Reference proteome</keyword>
<accession>A0AAE1LFC5</accession>
<dbReference type="EMBL" id="JAHWGI010000560">
    <property type="protein sequence ID" value="KAK3916624.1"/>
    <property type="molecule type" value="Genomic_DNA"/>
</dbReference>
<evidence type="ECO:0000256" key="1">
    <source>
        <dbReference type="SAM" id="Coils"/>
    </source>
</evidence>
<protein>
    <submittedName>
        <fullName evidence="5">Transposable element P transposase</fullName>
    </submittedName>
</protein>
<organism evidence="5 6">
    <name type="scientific">Frankliniella fusca</name>
    <dbReference type="NCBI Taxonomy" id="407009"/>
    <lineage>
        <taxon>Eukaryota</taxon>
        <taxon>Metazoa</taxon>
        <taxon>Ecdysozoa</taxon>
        <taxon>Arthropoda</taxon>
        <taxon>Hexapoda</taxon>
        <taxon>Insecta</taxon>
        <taxon>Pterygota</taxon>
        <taxon>Neoptera</taxon>
        <taxon>Paraneoptera</taxon>
        <taxon>Thysanoptera</taxon>
        <taxon>Terebrantia</taxon>
        <taxon>Thripoidea</taxon>
        <taxon>Thripidae</taxon>
        <taxon>Frankliniella</taxon>
    </lineage>
</organism>
<proteinExistence type="predicted"/>
<dbReference type="InterPro" id="IPR048365">
    <property type="entry name" value="TNP-like_RNaseH_N"/>
</dbReference>
<keyword evidence="1" id="KW-0175">Coiled coil</keyword>
<evidence type="ECO:0000259" key="3">
    <source>
        <dbReference type="Pfam" id="PF21788"/>
    </source>
</evidence>
<name>A0AAE1LFC5_9NEOP</name>
<evidence type="ECO:0000313" key="5">
    <source>
        <dbReference type="EMBL" id="KAK3916624.1"/>
    </source>
</evidence>
<comment type="caution">
    <text evidence="5">The sequence shown here is derived from an EMBL/GenBank/DDBJ whole genome shotgun (WGS) entry which is preliminary data.</text>
</comment>
<dbReference type="InterPro" id="IPR048366">
    <property type="entry name" value="TNP-like_GBD"/>
</dbReference>